<evidence type="ECO:0000313" key="3">
    <source>
        <dbReference type="Proteomes" id="UP000638353"/>
    </source>
</evidence>
<dbReference type="InterPro" id="IPR036736">
    <property type="entry name" value="ACP-like_sf"/>
</dbReference>
<dbReference type="Gene3D" id="1.10.1200.10">
    <property type="entry name" value="ACP-like"/>
    <property type="match status" value="1"/>
</dbReference>
<dbReference type="PROSITE" id="PS50075">
    <property type="entry name" value="CARRIER"/>
    <property type="match status" value="1"/>
</dbReference>
<accession>A0A918WZH1</accession>
<evidence type="ECO:0000313" key="2">
    <source>
        <dbReference type="EMBL" id="GHC97660.1"/>
    </source>
</evidence>
<reference evidence="2" key="1">
    <citation type="journal article" date="2014" name="Int. J. Syst. Evol. Microbiol.">
        <title>Complete genome sequence of Corynebacterium casei LMG S-19264T (=DSM 44701T), isolated from a smear-ripened cheese.</title>
        <authorList>
            <consortium name="US DOE Joint Genome Institute (JGI-PGF)"/>
            <person name="Walter F."/>
            <person name="Albersmeier A."/>
            <person name="Kalinowski J."/>
            <person name="Ruckert C."/>
        </authorList>
    </citation>
    <scope>NUCLEOTIDE SEQUENCE</scope>
    <source>
        <strain evidence="2">JCM 4637</strain>
    </source>
</reference>
<organism evidence="2 3">
    <name type="scientific">Streptomyces finlayi</name>
    <dbReference type="NCBI Taxonomy" id="67296"/>
    <lineage>
        <taxon>Bacteria</taxon>
        <taxon>Bacillati</taxon>
        <taxon>Actinomycetota</taxon>
        <taxon>Actinomycetes</taxon>
        <taxon>Kitasatosporales</taxon>
        <taxon>Streptomycetaceae</taxon>
        <taxon>Streptomyces</taxon>
    </lineage>
</organism>
<proteinExistence type="predicted"/>
<feature type="domain" description="Carrier" evidence="1">
    <location>
        <begin position="5"/>
        <end position="82"/>
    </location>
</feature>
<dbReference type="InterPro" id="IPR009081">
    <property type="entry name" value="PP-bd_ACP"/>
</dbReference>
<dbReference type="RefSeq" id="WP_189824453.1">
    <property type="nucleotide sequence ID" value="NZ_BMVC01000007.1"/>
</dbReference>
<reference evidence="2" key="2">
    <citation type="submission" date="2020-09" db="EMBL/GenBank/DDBJ databases">
        <authorList>
            <person name="Sun Q."/>
            <person name="Ohkuma M."/>
        </authorList>
    </citation>
    <scope>NUCLEOTIDE SEQUENCE</scope>
    <source>
        <strain evidence="2">JCM 4637</strain>
    </source>
</reference>
<comment type="caution">
    <text evidence="2">The sequence shown here is derived from an EMBL/GenBank/DDBJ whole genome shotgun (WGS) entry which is preliminary data.</text>
</comment>
<dbReference type="Pfam" id="PF00550">
    <property type="entry name" value="PP-binding"/>
    <property type="match status" value="1"/>
</dbReference>
<name>A0A918WZH1_9ACTN</name>
<dbReference type="Proteomes" id="UP000638353">
    <property type="component" value="Unassembled WGS sequence"/>
</dbReference>
<dbReference type="SUPFAM" id="SSF47336">
    <property type="entry name" value="ACP-like"/>
    <property type="match status" value="1"/>
</dbReference>
<evidence type="ECO:0000259" key="1">
    <source>
        <dbReference type="PROSITE" id="PS50075"/>
    </source>
</evidence>
<gene>
    <name evidence="2" type="ORF">GCM10010334_39270</name>
</gene>
<dbReference type="AlphaFoldDB" id="A0A918WZH1"/>
<protein>
    <recommendedName>
        <fullName evidence="1">Carrier domain-containing protein</fullName>
    </recommendedName>
</protein>
<sequence length="82" mass="8938">MSATEPTSLTVDQIRVDVADVLGEAPEDIPVDENLVDYGLDSMRIMTLVERWRRDHGVTASFVDLAEQPAIEAWAPLLGAAS</sequence>
<dbReference type="EMBL" id="BMVC01000007">
    <property type="protein sequence ID" value="GHC97660.1"/>
    <property type="molecule type" value="Genomic_DNA"/>
</dbReference>